<dbReference type="EMBL" id="AL929603">
    <property type="protein sequence ID" value="CAJ16131.1"/>
    <property type="molecule type" value="Genomic_DNA"/>
</dbReference>
<feature type="transmembrane region" description="Helical" evidence="1">
    <location>
        <begin position="12"/>
        <end position="33"/>
    </location>
</feature>
<dbReference type="KEGG" id="tbr:TB927.1.1520"/>
<feature type="transmembrane region" description="Helical" evidence="1">
    <location>
        <begin position="45"/>
        <end position="67"/>
    </location>
</feature>
<reference evidence="2 3" key="1">
    <citation type="journal article" date="2003" name="Nucleic Acids Res.">
        <title>The DNA sequence of chromosome I of an African trypanosome: gene content, chromosome organisation, recombination and polymorphism.</title>
        <authorList>
            <person name="Hall N."/>
            <person name="Berriman M."/>
            <person name="Lennard N.J."/>
            <person name="Harris B.R."/>
            <person name="Hertz-Fowler C."/>
            <person name="Bart-Delabesse E.N."/>
            <person name="Gerrare C.S."/>
            <person name="Atkin R.J."/>
            <person name="Barron A.J."/>
            <person name="Bowman S."/>
            <person name="Bray-Allen S.P."/>
            <person name="Bringaud F."/>
            <person name="Clark L.N."/>
            <person name="Corton C.H."/>
            <person name="Cronin A."/>
            <person name="Davies R."/>
            <person name="Doggett J."/>
            <person name="Fraser A."/>
            <person name="Gruter E."/>
            <person name="Hall S."/>
            <person name="Harper A.D."/>
            <person name="Kay M.P."/>
            <person name="Leech V."/>
            <person name="Mayes R."/>
            <person name="Price C."/>
            <person name="Quail M.A."/>
            <person name="Rabbinowitch E."/>
            <person name="Reitter C."/>
            <person name="Rutherford K."/>
            <person name="Sasse J."/>
            <person name="Sharp S."/>
            <person name="Shownkeen R."/>
            <person name="Macleod A."/>
            <person name="Taylor S."/>
            <person name="Tweedie A."/>
            <person name="Turner C.M.R."/>
            <person name="Tait A."/>
            <person name="Gull K."/>
            <person name="Barrell B."/>
            <person name="Melville S.E."/>
        </authorList>
    </citation>
    <scope>NUCLEOTIDE SEQUENCE [LARGE SCALE GENOMIC DNA]</scope>
    <source>
        <strain evidence="2 3">927/4 GUTat10.1</strain>
    </source>
</reference>
<evidence type="ECO:0000313" key="2">
    <source>
        <dbReference type="EMBL" id="CAJ16131.1"/>
    </source>
</evidence>
<gene>
    <name evidence="2" type="ORF">TB927.1.1520</name>
</gene>
<name>Q4GZ67_TRYB2</name>
<protein>
    <submittedName>
        <fullName evidence="2">Uncharacterized protein</fullName>
    </submittedName>
</protein>
<keyword evidence="1" id="KW-0812">Transmembrane</keyword>
<reference evidence="3" key="2">
    <citation type="journal article" date="2005" name="Science">
        <title>The genome of the African trypanosome Trypanosoma brucei.</title>
        <authorList>
            <person name="Berriman M."/>
            <person name="Ghedin E."/>
            <person name="Hertz-Fowler C."/>
            <person name="Blandin G."/>
            <person name="Renauld H."/>
            <person name="Bartholomeu D.C."/>
            <person name="Lennard N.J."/>
            <person name="Caler E."/>
            <person name="Hamlin N.E."/>
            <person name="Haas B."/>
            <person name="Bohme U."/>
            <person name="Hannick L."/>
            <person name="Aslett M.A."/>
            <person name="Shallom J."/>
            <person name="Marcello L."/>
            <person name="Hou L."/>
            <person name="Wickstead B."/>
            <person name="Alsmark U.C."/>
            <person name="Arrowsmith C."/>
            <person name="Atkin R.J."/>
            <person name="Barron A.J."/>
            <person name="Bringaud F."/>
            <person name="Brooks K."/>
            <person name="Carrington M."/>
            <person name="Cherevach I."/>
            <person name="Chillingworth T.J."/>
            <person name="Churcher C."/>
            <person name="Clark L.N."/>
            <person name="Corton C.H."/>
            <person name="Cronin A."/>
            <person name="Davies R.M."/>
            <person name="Doggett J."/>
            <person name="Djikeng A."/>
            <person name="Feldblyum T."/>
            <person name="Field M.C."/>
            <person name="Fraser A."/>
            <person name="Goodhead I."/>
            <person name="Hance Z."/>
            <person name="Harper D."/>
            <person name="Harris B.R."/>
            <person name="Hauser H."/>
            <person name="Hostetler J."/>
            <person name="Ivens A."/>
            <person name="Jagels K."/>
            <person name="Johnson D."/>
            <person name="Johnson J."/>
            <person name="Jones K."/>
            <person name="Kerhornou A.X."/>
            <person name="Koo H."/>
            <person name="Larke N."/>
            <person name="Landfear S."/>
            <person name="Larkin C."/>
            <person name="Leech V."/>
            <person name="Line A."/>
            <person name="Lord A."/>
            <person name="Macleod A."/>
            <person name="Mooney P.J."/>
            <person name="Moule S."/>
            <person name="Martin D.M."/>
            <person name="Morgan G.W."/>
            <person name="Mungall K."/>
            <person name="Norbertczak H."/>
            <person name="Ormond D."/>
            <person name="Pai G."/>
            <person name="Peacock C.S."/>
            <person name="Peterson J."/>
            <person name="Quail M.A."/>
            <person name="Rabbinowitsch E."/>
            <person name="Rajandream M.A."/>
            <person name="Reitter C."/>
            <person name="Salzberg S.L."/>
            <person name="Sanders M."/>
            <person name="Schobel S."/>
            <person name="Sharp S."/>
            <person name="Simmonds M."/>
            <person name="Simpson A.J."/>
            <person name="Tallon L."/>
            <person name="Turner C.M."/>
            <person name="Tait A."/>
            <person name="Tivey A.R."/>
            <person name="Van Aken S."/>
            <person name="Walker D."/>
            <person name="Wanless D."/>
            <person name="Wang S."/>
            <person name="White B."/>
            <person name="White O."/>
            <person name="Whitehead S."/>
            <person name="Woodward J."/>
            <person name="Wortman J."/>
            <person name="Adams M.D."/>
            <person name="Embley T.M."/>
            <person name="Gull K."/>
            <person name="Ullu E."/>
            <person name="Barry J.D."/>
            <person name="Fairlamb A.H."/>
            <person name="Opperdoes F."/>
            <person name="Barrell B.G."/>
            <person name="Donelson J.E."/>
            <person name="Hall N."/>
            <person name="Fraser C.M."/>
            <person name="Melville S.E."/>
            <person name="El-Sayed N.M."/>
        </authorList>
    </citation>
    <scope>NUCLEOTIDE SEQUENCE [LARGE SCALE GENOMIC DNA]</scope>
    <source>
        <strain evidence="3">927/4 GUTat10.1</strain>
    </source>
</reference>
<accession>Q4GZ67</accession>
<dbReference type="PaxDb" id="5691-CAJ16131"/>
<dbReference type="RefSeq" id="XP_001218854.1">
    <property type="nucleotide sequence ID" value="XM_001218853.1"/>
</dbReference>
<keyword evidence="1" id="KW-0472">Membrane</keyword>
<evidence type="ECO:0000256" key="1">
    <source>
        <dbReference type="SAM" id="Phobius"/>
    </source>
</evidence>
<dbReference type="Proteomes" id="UP000008524">
    <property type="component" value="Chromosome 1"/>
</dbReference>
<dbReference type="GeneID" id="4357227"/>
<organism evidence="2 3">
    <name type="scientific">Trypanosoma brucei brucei (strain 927/4 GUTat10.1)</name>
    <dbReference type="NCBI Taxonomy" id="185431"/>
    <lineage>
        <taxon>Eukaryota</taxon>
        <taxon>Discoba</taxon>
        <taxon>Euglenozoa</taxon>
        <taxon>Kinetoplastea</taxon>
        <taxon>Metakinetoplastina</taxon>
        <taxon>Trypanosomatida</taxon>
        <taxon>Trypanosomatidae</taxon>
        <taxon>Trypanosoma</taxon>
    </lineage>
</organism>
<keyword evidence="1" id="KW-1133">Transmembrane helix</keyword>
<dbReference type="InParanoid" id="Q4GZ67"/>
<keyword evidence="3" id="KW-1185">Reference proteome</keyword>
<sequence length="112" mass="12392">MMEGNDVKRETRAFFLCACLYVFPCFSFCFDLSRCGVTGVCKGTFSPSLLLLLLLLLSIVISIPIPISIPTTAIIIIIIHTIPIATTMIIIIITIIIIVIVTIITPRLYLYS</sequence>
<evidence type="ECO:0000313" key="3">
    <source>
        <dbReference type="Proteomes" id="UP000008524"/>
    </source>
</evidence>
<feature type="transmembrane region" description="Helical" evidence="1">
    <location>
        <begin position="73"/>
        <end position="104"/>
    </location>
</feature>
<proteinExistence type="predicted"/>
<dbReference type="AlphaFoldDB" id="Q4GZ67"/>